<dbReference type="CDD" id="cd02440">
    <property type="entry name" value="AdoMet_MTases"/>
    <property type="match status" value="1"/>
</dbReference>
<feature type="domain" description="Methyltransferase" evidence="2">
    <location>
        <begin position="74"/>
        <end position="151"/>
    </location>
</feature>
<dbReference type="GO" id="GO:0032259">
    <property type="term" value="P:methylation"/>
    <property type="evidence" value="ECO:0007669"/>
    <property type="project" value="UniProtKB-KW"/>
</dbReference>
<evidence type="ECO:0000313" key="4">
    <source>
        <dbReference type="Proteomes" id="UP000287798"/>
    </source>
</evidence>
<dbReference type="Pfam" id="PF13649">
    <property type="entry name" value="Methyltransf_25"/>
    <property type="match status" value="1"/>
</dbReference>
<keyword evidence="1" id="KW-0620">Polyamine biosynthesis</keyword>
<dbReference type="AlphaFoldDB" id="A0A426QGU8"/>
<name>A0A426QGU8_9GAMM</name>
<dbReference type="InterPro" id="IPR029063">
    <property type="entry name" value="SAM-dependent_MTases_sf"/>
</dbReference>
<gene>
    <name evidence="3" type="ORF">D6C00_02650</name>
</gene>
<dbReference type="SUPFAM" id="SSF53335">
    <property type="entry name" value="S-adenosyl-L-methionine-dependent methyltransferases"/>
    <property type="match status" value="1"/>
</dbReference>
<dbReference type="PANTHER" id="PTHR43317:SF1">
    <property type="entry name" value="THERMOSPERMINE SYNTHASE ACAULIS5"/>
    <property type="match status" value="1"/>
</dbReference>
<dbReference type="EMBL" id="QZMU01000001">
    <property type="protein sequence ID" value="RRQ20977.1"/>
    <property type="molecule type" value="Genomic_DNA"/>
</dbReference>
<proteinExistence type="predicted"/>
<sequence>MRRLRPATDPVAVIWRARRAGVDYEVRSAGRTRRLYTNGVLHTQYNPRQPVTGSVWDLLVLPALLQPQRRFERVLVLGVGGGAVINLLRRHAGFDALVGVELENLHLQLARRFFDLQGPGIELIRADARDWLLDYDGEAFDLIIDDLFTEVDGEPARAITASPAWLRLLDSHLTRRGMLVMNFPGRRDLHECGFSAVPGLRARYRVAFELTHPRLENRIGAWLKFPADSRDLRRTLKILPELDPARSRLEYRIRRL</sequence>
<organism evidence="3 4">
    <name type="scientific">Thiohalobacter thiocyanaticus</name>
    <dbReference type="NCBI Taxonomy" id="585455"/>
    <lineage>
        <taxon>Bacteria</taxon>
        <taxon>Pseudomonadati</taxon>
        <taxon>Pseudomonadota</taxon>
        <taxon>Gammaproteobacteria</taxon>
        <taxon>Thiohalobacterales</taxon>
        <taxon>Thiohalobacteraceae</taxon>
        <taxon>Thiohalobacter</taxon>
    </lineage>
</organism>
<dbReference type="Proteomes" id="UP000287798">
    <property type="component" value="Unassembled WGS sequence"/>
</dbReference>
<evidence type="ECO:0000313" key="3">
    <source>
        <dbReference type="EMBL" id="RRQ20977.1"/>
    </source>
</evidence>
<reference evidence="3 4" key="1">
    <citation type="journal article" date="2010" name="Int. J. Syst. Evol. Microbiol.">
        <title>Thiohalobacter thiocyanaticus gen. nov., sp. nov., a moderately halophilic, sulfur-oxidizing gammaproteobacterium from hypersaline lakes, that utilizes thiocyanate.</title>
        <authorList>
            <person name="Sorokin D.Y."/>
            <person name="Kovaleva O.L."/>
            <person name="Tourova T.P."/>
            <person name="Muyzer G."/>
        </authorList>
    </citation>
    <scope>NUCLEOTIDE SEQUENCE [LARGE SCALE GENOMIC DNA]</scope>
    <source>
        <strain evidence="3 4">Hrh1</strain>
    </source>
</reference>
<keyword evidence="3" id="KW-0808">Transferase</keyword>
<evidence type="ECO:0000259" key="2">
    <source>
        <dbReference type="Pfam" id="PF13649"/>
    </source>
</evidence>
<dbReference type="GO" id="GO:0008168">
    <property type="term" value="F:methyltransferase activity"/>
    <property type="evidence" value="ECO:0007669"/>
    <property type="project" value="UniProtKB-KW"/>
</dbReference>
<keyword evidence="3" id="KW-0489">Methyltransferase</keyword>
<dbReference type="Gene3D" id="3.40.50.150">
    <property type="entry name" value="Vaccinia Virus protein VP39"/>
    <property type="match status" value="1"/>
</dbReference>
<evidence type="ECO:0000256" key="1">
    <source>
        <dbReference type="ARBA" id="ARBA00023115"/>
    </source>
</evidence>
<protein>
    <submittedName>
        <fullName evidence="3">Methyltransferase domain-containing protein</fullName>
    </submittedName>
</protein>
<dbReference type="PANTHER" id="PTHR43317">
    <property type="entry name" value="THERMOSPERMINE SYNTHASE ACAULIS5"/>
    <property type="match status" value="1"/>
</dbReference>
<dbReference type="GO" id="GO:0006596">
    <property type="term" value="P:polyamine biosynthetic process"/>
    <property type="evidence" value="ECO:0007669"/>
    <property type="project" value="UniProtKB-KW"/>
</dbReference>
<accession>A0A426QGU8</accession>
<comment type="caution">
    <text evidence="3">The sequence shown here is derived from an EMBL/GenBank/DDBJ whole genome shotgun (WGS) entry which is preliminary data.</text>
</comment>
<keyword evidence="4" id="KW-1185">Reference proteome</keyword>
<dbReference type="InterPro" id="IPR041698">
    <property type="entry name" value="Methyltransf_25"/>
</dbReference>